<dbReference type="OrthoDB" id="3436208at2"/>
<evidence type="ECO:0000313" key="2">
    <source>
        <dbReference type="EMBL" id="MQS17584.1"/>
    </source>
</evidence>
<evidence type="ECO:0000256" key="1">
    <source>
        <dbReference type="SAM" id="MobiDB-lite"/>
    </source>
</evidence>
<dbReference type="Proteomes" id="UP000450000">
    <property type="component" value="Unassembled WGS sequence"/>
</dbReference>
<dbReference type="InterPro" id="IPR023214">
    <property type="entry name" value="HAD_sf"/>
</dbReference>
<evidence type="ECO:0000313" key="3">
    <source>
        <dbReference type="Proteomes" id="UP000450000"/>
    </source>
</evidence>
<dbReference type="Gene3D" id="3.40.50.1000">
    <property type="entry name" value="HAD superfamily/HAD-like"/>
    <property type="match status" value="1"/>
</dbReference>
<dbReference type="RefSeq" id="WP_153470782.1">
    <property type="nucleotide sequence ID" value="NZ_WBOF01000005.1"/>
</dbReference>
<organism evidence="2 3">
    <name type="scientific">Streptomyces kaniharaensis</name>
    <dbReference type="NCBI Taxonomy" id="212423"/>
    <lineage>
        <taxon>Bacteria</taxon>
        <taxon>Bacillati</taxon>
        <taxon>Actinomycetota</taxon>
        <taxon>Actinomycetes</taxon>
        <taxon>Kitasatosporales</taxon>
        <taxon>Streptomycetaceae</taxon>
        <taxon>Streptomyces</taxon>
    </lineage>
</organism>
<gene>
    <name evidence="2" type="ORF">F7Q99_36715</name>
</gene>
<dbReference type="SUPFAM" id="SSF56784">
    <property type="entry name" value="HAD-like"/>
    <property type="match status" value="1"/>
</dbReference>
<proteinExistence type="predicted"/>
<sequence>MNTETKTAGDRDEAAAAVLTGSHEKRGARGVAATAGTAQQAEEDNRPGWVTLPPARSGASRVLHLPDLPSTYTMAVDFDGVLHRTDHRGWMGGEVYGDPVPGSMEALQELIQDYCIFVLTARGRRFHQAVAEFVTLHSGIRTVVDDYRPDQEYWLVPGTILVTNRKFGSAGLIDDKAVEFRGNWAKTHARVRHPEGVGASRLAVLRQHFPKTPW</sequence>
<keyword evidence="3" id="KW-1185">Reference proteome</keyword>
<dbReference type="InterPro" id="IPR036412">
    <property type="entry name" value="HAD-like_sf"/>
</dbReference>
<name>A0A6N7L5E5_9ACTN</name>
<accession>A0A6N7L5E5</accession>
<feature type="region of interest" description="Disordered" evidence="1">
    <location>
        <begin position="19"/>
        <end position="46"/>
    </location>
</feature>
<protein>
    <submittedName>
        <fullName evidence="2">Uncharacterized protein</fullName>
    </submittedName>
</protein>
<comment type="caution">
    <text evidence="2">The sequence shown here is derived from an EMBL/GenBank/DDBJ whole genome shotgun (WGS) entry which is preliminary data.</text>
</comment>
<feature type="compositionally biased region" description="Low complexity" evidence="1">
    <location>
        <begin position="29"/>
        <end position="40"/>
    </location>
</feature>
<reference evidence="2 3" key="1">
    <citation type="submission" date="2019-09" db="EMBL/GenBank/DDBJ databases">
        <title>Genome Sequences of Streptomyces kaniharaensis ATCC 21070.</title>
        <authorList>
            <person name="Zhu W."/>
            <person name="De Crecy-Lagard V."/>
            <person name="Richards N.G."/>
        </authorList>
    </citation>
    <scope>NUCLEOTIDE SEQUENCE [LARGE SCALE GENOMIC DNA]</scope>
    <source>
        <strain evidence="2 3">SF-557</strain>
    </source>
</reference>
<dbReference type="AlphaFoldDB" id="A0A6N7L5E5"/>
<dbReference type="EMBL" id="WBOF01000005">
    <property type="protein sequence ID" value="MQS17584.1"/>
    <property type="molecule type" value="Genomic_DNA"/>
</dbReference>